<accession>J3LU07</accession>
<keyword evidence="1" id="KW-0472">Membrane</keyword>
<name>J3LU07_ORYBR</name>
<sequence>LQFTRRVNIFSSVNFGTSMEVTKFYAKNLIPLVTFSRTVKFFFWALLLFFLWDSL</sequence>
<feature type="transmembrane region" description="Helical" evidence="1">
    <location>
        <begin position="29"/>
        <end position="52"/>
    </location>
</feature>
<keyword evidence="3" id="KW-1185">Reference proteome</keyword>
<keyword evidence="1" id="KW-0812">Transmembrane</keyword>
<dbReference type="Gramene" id="OB03G45330.1">
    <property type="protein sequence ID" value="OB03G45330.1"/>
    <property type="gene ID" value="OB03G45330"/>
</dbReference>
<evidence type="ECO:0000313" key="3">
    <source>
        <dbReference type="Proteomes" id="UP000006038"/>
    </source>
</evidence>
<evidence type="ECO:0000313" key="2">
    <source>
        <dbReference type="EnsemblPlants" id="OB03G45330.1"/>
    </source>
</evidence>
<protein>
    <submittedName>
        <fullName evidence="2">Uncharacterized protein</fullName>
    </submittedName>
</protein>
<organism evidence="2">
    <name type="scientific">Oryza brachyantha</name>
    <name type="common">malo sina</name>
    <dbReference type="NCBI Taxonomy" id="4533"/>
    <lineage>
        <taxon>Eukaryota</taxon>
        <taxon>Viridiplantae</taxon>
        <taxon>Streptophyta</taxon>
        <taxon>Embryophyta</taxon>
        <taxon>Tracheophyta</taxon>
        <taxon>Spermatophyta</taxon>
        <taxon>Magnoliopsida</taxon>
        <taxon>Liliopsida</taxon>
        <taxon>Poales</taxon>
        <taxon>Poaceae</taxon>
        <taxon>BOP clade</taxon>
        <taxon>Oryzoideae</taxon>
        <taxon>Oryzeae</taxon>
        <taxon>Oryzinae</taxon>
        <taxon>Oryza</taxon>
    </lineage>
</organism>
<dbReference type="AlphaFoldDB" id="J3LU07"/>
<reference evidence="2" key="2">
    <citation type="submission" date="2013-04" db="UniProtKB">
        <authorList>
            <consortium name="EnsemblPlants"/>
        </authorList>
    </citation>
    <scope>IDENTIFICATION</scope>
</reference>
<dbReference type="EnsemblPlants" id="OB03G45330.1">
    <property type="protein sequence ID" value="OB03G45330.1"/>
    <property type="gene ID" value="OB03G45330"/>
</dbReference>
<reference evidence="2" key="1">
    <citation type="journal article" date="2013" name="Nat. Commun.">
        <title>Whole-genome sequencing of Oryza brachyantha reveals mechanisms underlying Oryza genome evolution.</title>
        <authorList>
            <person name="Chen J."/>
            <person name="Huang Q."/>
            <person name="Gao D."/>
            <person name="Wang J."/>
            <person name="Lang Y."/>
            <person name="Liu T."/>
            <person name="Li B."/>
            <person name="Bai Z."/>
            <person name="Luis Goicoechea J."/>
            <person name="Liang C."/>
            <person name="Chen C."/>
            <person name="Zhang W."/>
            <person name="Sun S."/>
            <person name="Liao Y."/>
            <person name="Zhang X."/>
            <person name="Yang L."/>
            <person name="Song C."/>
            <person name="Wang M."/>
            <person name="Shi J."/>
            <person name="Liu G."/>
            <person name="Liu J."/>
            <person name="Zhou H."/>
            <person name="Zhou W."/>
            <person name="Yu Q."/>
            <person name="An N."/>
            <person name="Chen Y."/>
            <person name="Cai Q."/>
            <person name="Wang B."/>
            <person name="Liu B."/>
            <person name="Min J."/>
            <person name="Huang Y."/>
            <person name="Wu H."/>
            <person name="Li Z."/>
            <person name="Zhang Y."/>
            <person name="Yin Y."/>
            <person name="Song W."/>
            <person name="Jiang J."/>
            <person name="Jackson S.A."/>
            <person name="Wing R.A."/>
            <person name="Wang J."/>
            <person name="Chen M."/>
        </authorList>
    </citation>
    <scope>NUCLEOTIDE SEQUENCE [LARGE SCALE GENOMIC DNA]</scope>
    <source>
        <strain evidence="2">cv. IRGC 101232</strain>
    </source>
</reference>
<keyword evidence="1" id="KW-1133">Transmembrane helix</keyword>
<evidence type="ECO:0000256" key="1">
    <source>
        <dbReference type="SAM" id="Phobius"/>
    </source>
</evidence>
<dbReference type="HOGENOM" id="CLU_3038573_0_0_1"/>
<dbReference type="Proteomes" id="UP000006038">
    <property type="component" value="Chromosome 3"/>
</dbReference>
<proteinExistence type="predicted"/>